<dbReference type="AlphaFoldDB" id="A0A7D7W670"/>
<gene>
    <name evidence="9" type="ORF">FVO59_00530</name>
</gene>
<dbReference type="InterPro" id="IPR037493">
    <property type="entry name" value="ExoIII-like"/>
</dbReference>
<feature type="domain" description="Endonuclease/exonuclease/phosphatase" evidence="8">
    <location>
        <begin position="7"/>
        <end position="288"/>
    </location>
</feature>
<keyword evidence="6" id="KW-0464">Manganese</keyword>
<organism evidence="9 10">
    <name type="scientific">Microbacterium esteraromaticum</name>
    <dbReference type="NCBI Taxonomy" id="57043"/>
    <lineage>
        <taxon>Bacteria</taxon>
        <taxon>Bacillati</taxon>
        <taxon>Actinomycetota</taxon>
        <taxon>Actinomycetes</taxon>
        <taxon>Micrococcales</taxon>
        <taxon>Microbacteriaceae</taxon>
        <taxon>Microbacterium</taxon>
    </lineage>
</organism>
<evidence type="ECO:0000313" key="9">
    <source>
        <dbReference type="EMBL" id="QMU95855.1"/>
    </source>
</evidence>
<evidence type="ECO:0000256" key="1">
    <source>
        <dbReference type="ARBA" id="ARBA00007092"/>
    </source>
</evidence>
<feature type="active site" description="Proton acceptor" evidence="5">
    <location>
        <position position="288"/>
    </location>
</feature>
<dbReference type="PROSITE" id="PS51435">
    <property type="entry name" value="AP_NUCLEASE_F1_4"/>
    <property type="match status" value="1"/>
</dbReference>
<protein>
    <submittedName>
        <fullName evidence="9">Exodeoxyribonuclease III</fullName>
    </submittedName>
</protein>
<feature type="site" description="Important for catalytic activity" evidence="7">
    <location>
        <position position="258"/>
    </location>
</feature>
<sequence length="297" mass="32134">MPHLRIASVNVNGIRAAVRNGMHAWLESADVDILTLQEVRADDEHLSAAFPDWQIVHDKATAKGRAGVAVLSRTPALASRTALGADDFDSAGRWIEADFEIGALPLTVVSAYVHTGEADTPKQEEKWKFLDAMGARMAQLGSGDAHALITGDLNVGHRPFDIMNWKGNVKKSGFLARERAYFDRFLGAAGEVVTGQEGIGRGMVGQLSDTRAYASEGGGAGLGWVDVGRAHHGEVPGPYTWWSMRGKAFDNDSGWRIDYHLATAPLAARATGYTVARAATYAERWSDHAPVIVDYTY</sequence>
<keyword evidence="4 6" id="KW-0460">Magnesium</keyword>
<feature type="active site" evidence="5">
    <location>
        <position position="112"/>
    </location>
</feature>
<dbReference type="GO" id="GO:0008311">
    <property type="term" value="F:double-stranded DNA 3'-5' DNA exonuclease activity"/>
    <property type="evidence" value="ECO:0007669"/>
    <property type="project" value="InterPro"/>
</dbReference>
<evidence type="ECO:0000256" key="2">
    <source>
        <dbReference type="ARBA" id="ARBA00022723"/>
    </source>
</evidence>
<dbReference type="GO" id="GO:0006281">
    <property type="term" value="P:DNA repair"/>
    <property type="evidence" value="ECO:0007669"/>
    <property type="project" value="InterPro"/>
</dbReference>
<evidence type="ECO:0000256" key="4">
    <source>
        <dbReference type="ARBA" id="ARBA00022842"/>
    </source>
</evidence>
<dbReference type="Pfam" id="PF03372">
    <property type="entry name" value="Exo_endo_phos"/>
    <property type="match status" value="1"/>
</dbReference>
<feature type="binding site" evidence="6">
    <location>
        <position position="288"/>
    </location>
    <ligand>
        <name>Mg(2+)</name>
        <dbReference type="ChEBI" id="CHEBI:18420"/>
        <label>1</label>
    </ligand>
</feature>
<feature type="binding site" evidence="6">
    <location>
        <position position="154"/>
    </location>
    <ligand>
        <name>Mg(2+)</name>
        <dbReference type="ChEBI" id="CHEBI:18420"/>
        <label>1</label>
    </ligand>
</feature>
<accession>A0A7D7W670</accession>
<dbReference type="GO" id="GO:0046872">
    <property type="term" value="F:metal ion binding"/>
    <property type="evidence" value="ECO:0007669"/>
    <property type="project" value="UniProtKB-KW"/>
</dbReference>
<proteinExistence type="inferred from homology"/>
<dbReference type="RefSeq" id="WP_182253647.1">
    <property type="nucleotide sequence ID" value="NZ_CP043732.1"/>
</dbReference>
<name>A0A7D7W670_9MICO</name>
<dbReference type="PANTHER" id="PTHR43250">
    <property type="entry name" value="EXODEOXYRIBONUCLEASE III"/>
    <property type="match status" value="1"/>
</dbReference>
<evidence type="ECO:0000256" key="6">
    <source>
        <dbReference type="PIRSR" id="PIRSR604808-2"/>
    </source>
</evidence>
<keyword evidence="3" id="KW-0378">Hydrolase</keyword>
<feature type="binding site" evidence="6">
    <location>
        <position position="152"/>
    </location>
    <ligand>
        <name>Mg(2+)</name>
        <dbReference type="ChEBI" id="CHEBI:18420"/>
        <label>1</label>
    </ligand>
</feature>
<dbReference type="InterPro" id="IPR004808">
    <property type="entry name" value="AP_endonuc_1"/>
</dbReference>
<evidence type="ECO:0000256" key="3">
    <source>
        <dbReference type="ARBA" id="ARBA00022801"/>
    </source>
</evidence>
<reference evidence="9 10" key="1">
    <citation type="journal article" date="2020" name="Front. Microbiol.">
        <title>Design of Bacterial Strain-Specific qPCR Assays Using NGS Data and Publicly Available Resources and Its Application to Track Biocontrol Strains.</title>
        <authorList>
            <person name="Hernandez I."/>
            <person name="Sant C."/>
            <person name="Martinez R."/>
            <person name="Fernandez C."/>
        </authorList>
    </citation>
    <scope>NUCLEOTIDE SEQUENCE [LARGE SCALE GENOMIC DNA]</scope>
    <source>
        <strain evidence="9 10">B24</strain>
    </source>
</reference>
<feature type="binding site" evidence="6">
    <location>
        <position position="287"/>
    </location>
    <ligand>
        <name>Mg(2+)</name>
        <dbReference type="ChEBI" id="CHEBI:18420"/>
        <label>1</label>
    </ligand>
</feature>
<dbReference type="PANTHER" id="PTHR43250:SF2">
    <property type="entry name" value="EXODEOXYRIBONUCLEASE III"/>
    <property type="match status" value="1"/>
</dbReference>
<evidence type="ECO:0000256" key="5">
    <source>
        <dbReference type="PIRSR" id="PIRSR604808-1"/>
    </source>
</evidence>
<feature type="binding site" evidence="6">
    <location>
        <position position="10"/>
    </location>
    <ligand>
        <name>Mg(2+)</name>
        <dbReference type="ChEBI" id="CHEBI:18420"/>
        <label>1</label>
    </ligand>
</feature>
<dbReference type="SUPFAM" id="SSF56219">
    <property type="entry name" value="DNase I-like"/>
    <property type="match status" value="1"/>
</dbReference>
<evidence type="ECO:0000259" key="8">
    <source>
        <dbReference type="Pfam" id="PF03372"/>
    </source>
</evidence>
<dbReference type="InterPro" id="IPR036691">
    <property type="entry name" value="Endo/exonu/phosph_ase_sf"/>
</dbReference>
<dbReference type="EMBL" id="CP043732">
    <property type="protein sequence ID" value="QMU95855.1"/>
    <property type="molecule type" value="Genomic_DNA"/>
</dbReference>
<feature type="site" description="Transition state stabilizer" evidence="7">
    <location>
        <position position="154"/>
    </location>
</feature>
<dbReference type="Proteomes" id="UP000515708">
    <property type="component" value="Chromosome"/>
</dbReference>
<evidence type="ECO:0000313" key="10">
    <source>
        <dbReference type="Proteomes" id="UP000515708"/>
    </source>
</evidence>
<comment type="similarity">
    <text evidence="1">Belongs to the DNA repair enzymes AP/ExoA family.</text>
</comment>
<comment type="cofactor">
    <cofactor evidence="6">
        <name>Mg(2+)</name>
        <dbReference type="ChEBI" id="CHEBI:18420"/>
    </cofactor>
    <cofactor evidence="6">
        <name>Mn(2+)</name>
        <dbReference type="ChEBI" id="CHEBI:29035"/>
    </cofactor>
    <text evidence="6">Probably binds two magnesium or manganese ions per subunit.</text>
</comment>
<feature type="active site" description="Proton donor/acceptor" evidence="5">
    <location>
        <position position="152"/>
    </location>
</feature>
<feature type="site" description="Interaction with DNA substrate" evidence="7">
    <location>
        <position position="288"/>
    </location>
</feature>
<dbReference type="Gene3D" id="3.60.10.10">
    <property type="entry name" value="Endonuclease/exonuclease/phosphatase"/>
    <property type="match status" value="1"/>
</dbReference>
<dbReference type="InterPro" id="IPR005135">
    <property type="entry name" value="Endo/exonuclease/phosphatase"/>
</dbReference>
<feature type="binding site" evidence="6">
    <location>
        <position position="38"/>
    </location>
    <ligand>
        <name>Mg(2+)</name>
        <dbReference type="ChEBI" id="CHEBI:18420"/>
        <label>1</label>
    </ligand>
</feature>
<keyword evidence="2 6" id="KW-0479">Metal-binding</keyword>
<dbReference type="NCBIfam" id="TIGR00633">
    <property type="entry name" value="xth"/>
    <property type="match status" value="1"/>
</dbReference>
<evidence type="ECO:0000256" key="7">
    <source>
        <dbReference type="PIRSR" id="PIRSR604808-3"/>
    </source>
</evidence>